<feature type="region of interest" description="Disordered" evidence="1">
    <location>
        <begin position="1"/>
        <end position="24"/>
    </location>
</feature>
<evidence type="ECO:0000256" key="1">
    <source>
        <dbReference type="SAM" id="MobiDB-lite"/>
    </source>
</evidence>
<protein>
    <submittedName>
        <fullName evidence="2">Uncharacterized protein</fullName>
    </submittedName>
</protein>
<organism evidence="2 3">
    <name type="scientific">Rhodoferax antarcticus ANT.BR</name>
    <dbReference type="NCBI Taxonomy" id="1111071"/>
    <lineage>
        <taxon>Bacteria</taxon>
        <taxon>Pseudomonadati</taxon>
        <taxon>Pseudomonadota</taxon>
        <taxon>Betaproteobacteria</taxon>
        <taxon>Burkholderiales</taxon>
        <taxon>Comamonadaceae</taxon>
        <taxon>Rhodoferax</taxon>
    </lineage>
</organism>
<dbReference type="AlphaFoldDB" id="A0A1Q8YIH7"/>
<gene>
    <name evidence="2" type="ORF">BLL52_0908</name>
</gene>
<reference evidence="2 3" key="1">
    <citation type="submission" date="2017-01" db="EMBL/GenBank/DDBJ databases">
        <title>Genome sequence of Rhodoferax antarcticus ANT.BR, a psychrophilic purple nonsulfur bacterium from an Antarctic microbial mat.</title>
        <authorList>
            <person name="Baker J."/>
            <person name="Riester C."/>
            <person name="Skinner B."/>
            <person name="Newell A."/>
            <person name="Swingley W."/>
            <person name="Madigan M."/>
            <person name="Jung D."/>
            <person name="Asao M."/>
            <person name="Chen M."/>
            <person name="Loughlin P."/>
            <person name="Pan H."/>
            <person name="Lin S."/>
            <person name="Li N."/>
            <person name="Shaw J."/>
            <person name="Prado M."/>
            <person name="Sherman C."/>
            <person name="Li X."/>
            <person name="Tang J."/>
            <person name="Blankenship R."/>
            <person name="Zhao T."/>
            <person name="Touchman J."/>
            <person name="Sattley M."/>
        </authorList>
    </citation>
    <scope>NUCLEOTIDE SEQUENCE [LARGE SCALE GENOMIC DNA]</scope>
    <source>
        <strain evidence="2 3">ANT.BR</strain>
    </source>
</reference>
<dbReference type="Proteomes" id="UP000185911">
    <property type="component" value="Unassembled WGS sequence"/>
</dbReference>
<sequence>MCAREEPIERLGSHLDQPVIAPDASADSGHWEDILKLRRSTLGHQVDTNECLH</sequence>
<accession>A0A1Q8YIH7</accession>
<keyword evidence="3" id="KW-1185">Reference proteome</keyword>
<evidence type="ECO:0000313" key="2">
    <source>
        <dbReference type="EMBL" id="OLP07812.1"/>
    </source>
</evidence>
<feature type="compositionally biased region" description="Basic and acidic residues" evidence="1">
    <location>
        <begin position="1"/>
        <end position="13"/>
    </location>
</feature>
<proteinExistence type="predicted"/>
<evidence type="ECO:0000313" key="3">
    <source>
        <dbReference type="Proteomes" id="UP000185911"/>
    </source>
</evidence>
<comment type="caution">
    <text evidence="2">The sequence shown here is derived from an EMBL/GenBank/DDBJ whole genome shotgun (WGS) entry which is preliminary data.</text>
</comment>
<name>A0A1Q8YIH7_9BURK</name>
<dbReference type="EMBL" id="MSYM01000007">
    <property type="protein sequence ID" value="OLP07812.1"/>
    <property type="molecule type" value="Genomic_DNA"/>
</dbReference>